<evidence type="ECO:0000256" key="4">
    <source>
        <dbReference type="ARBA" id="ARBA00022679"/>
    </source>
</evidence>
<dbReference type="SUPFAM" id="SSF47384">
    <property type="entry name" value="Homodimeric domain of signal transducing histidine kinase"/>
    <property type="match status" value="1"/>
</dbReference>
<dbReference type="SUPFAM" id="SSF55874">
    <property type="entry name" value="ATPase domain of HSP90 chaperone/DNA topoisomerase II/histidine kinase"/>
    <property type="match status" value="1"/>
</dbReference>
<dbReference type="InterPro" id="IPR050736">
    <property type="entry name" value="Sensor_HK_Regulatory"/>
</dbReference>
<evidence type="ECO:0000256" key="1">
    <source>
        <dbReference type="ARBA" id="ARBA00000085"/>
    </source>
</evidence>
<keyword evidence="9" id="KW-1185">Reference proteome</keyword>
<dbReference type="Proteomes" id="UP000709336">
    <property type="component" value="Unassembled WGS sequence"/>
</dbReference>
<dbReference type="Gene3D" id="3.30.565.10">
    <property type="entry name" value="Histidine kinase-like ATPase, C-terminal domain"/>
    <property type="match status" value="1"/>
</dbReference>
<dbReference type="InterPro" id="IPR004358">
    <property type="entry name" value="Sig_transdc_His_kin-like_C"/>
</dbReference>
<dbReference type="CDD" id="cd00082">
    <property type="entry name" value="HisKA"/>
    <property type="match status" value="1"/>
</dbReference>
<reference evidence="8 9" key="1">
    <citation type="submission" date="2020-03" db="EMBL/GenBank/DDBJ databases">
        <title>Alteromonas ponticola sp. nov., isolated from seawater.</title>
        <authorList>
            <person name="Yoon J.-H."/>
            <person name="Kim Y.-O."/>
        </authorList>
    </citation>
    <scope>NUCLEOTIDE SEQUENCE [LARGE SCALE GENOMIC DNA]</scope>
    <source>
        <strain evidence="8 9">MYP5</strain>
    </source>
</reference>
<organism evidence="8 9">
    <name type="scientific">Alteromonas ponticola</name>
    <dbReference type="NCBI Taxonomy" id="2720613"/>
    <lineage>
        <taxon>Bacteria</taxon>
        <taxon>Pseudomonadati</taxon>
        <taxon>Pseudomonadota</taxon>
        <taxon>Gammaproteobacteria</taxon>
        <taxon>Alteromonadales</taxon>
        <taxon>Alteromonadaceae</taxon>
        <taxon>Alteromonas/Salinimonas group</taxon>
        <taxon>Alteromonas</taxon>
    </lineage>
</organism>
<dbReference type="PANTHER" id="PTHR43711">
    <property type="entry name" value="TWO-COMPONENT HISTIDINE KINASE"/>
    <property type="match status" value="1"/>
</dbReference>
<dbReference type="PANTHER" id="PTHR43711:SF1">
    <property type="entry name" value="HISTIDINE KINASE 1"/>
    <property type="match status" value="1"/>
</dbReference>
<dbReference type="InterPro" id="IPR036890">
    <property type="entry name" value="HATPase_C_sf"/>
</dbReference>
<dbReference type="SMART" id="SM00065">
    <property type="entry name" value="GAF"/>
    <property type="match status" value="1"/>
</dbReference>
<evidence type="ECO:0000256" key="2">
    <source>
        <dbReference type="ARBA" id="ARBA00012438"/>
    </source>
</evidence>
<dbReference type="SMART" id="SM00387">
    <property type="entry name" value="HATPase_c"/>
    <property type="match status" value="1"/>
</dbReference>
<protein>
    <recommendedName>
        <fullName evidence="2">histidine kinase</fullName>
        <ecNumber evidence="2">2.7.13.3</ecNumber>
    </recommendedName>
</protein>
<evidence type="ECO:0000256" key="6">
    <source>
        <dbReference type="ARBA" id="ARBA00023012"/>
    </source>
</evidence>
<name>A0ABX1R2D8_9ALTE</name>
<dbReference type="Pfam" id="PF02518">
    <property type="entry name" value="HATPase_c"/>
    <property type="match status" value="1"/>
</dbReference>
<dbReference type="SMART" id="SM00388">
    <property type="entry name" value="HisKA"/>
    <property type="match status" value="1"/>
</dbReference>
<gene>
    <name evidence="8" type="ORF">HCJ96_11345</name>
</gene>
<keyword evidence="4" id="KW-0808">Transferase</keyword>
<dbReference type="EC" id="2.7.13.3" evidence="2"/>
<evidence type="ECO:0000256" key="5">
    <source>
        <dbReference type="ARBA" id="ARBA00022777"/>
    </source>
</evidence>
<dbReference type="InterPro" id="IPR003018">
    <property type="entry name" value="GAF"/>
</dbReference>
<sequence>MNNSVLADIKRIQAIEAVPHIMKVLSDITGLRFICIARVTESNWTMCAVLDLVNFNLSPGDELEIHTTFCQQVRRSSKPIVIDNVQEDEIYCDNPIPKMYQFESYFSYPIYDNKGNFFGTLCGLDPSPAKLKNPAVESQIAAFSDLLSRQLMAQESYEKMETALIDAKDAARLREQYIAVLGHDIRTPLSSLSLCVDLLADQLSDEFSLKILTKMSNSVKRMNGLISDVMDFTHGRVGDGIKLHLRTNKNLASRLEHTVSELSGLHPSCRISSNINLSVAVNCDSDRICQLLSNLLINAITHGDSAQPIFVSAYIEEERFIVEVKNHGLEIPDSVRQQLFQPFWRSQHNKESKGLGLGLFIASEIAKAHHGELLVKSENDVTTFSFSMQLA</sequence>
<dbReference type="InterPro" id="IPR003661">
    <property type="entry name" value="HisK_dim/P_dom"/>
</dbReference>
<feature type="domain" description="Histidine kinase" evidence="7">
    <location>
        <begin position="180"/>
        <end position="391"/>
    </location>
</feature>
<dbReference type="Gene3D" id="1.10.287.130">
    <property type="match status" value="1"/>
</dbReference>
<dbReference type="GO" id="GO:0016301">
    <property type="term" value="F:kinase activity"/>
    <property type="evidence" value="ECO:0007669"/>
    <property type="project" value="UniProtKB-KW"/>
</dbReference>
<dbReference type="Gene3D" id="3.30.450.40">
    <property type="match status" value="1"/>
</dbReference>
<evidence type="ECO:0000259" key="7">
    <source>
        <dbReference type="PROSITE" id="PS50109"/>
    </source>
</evidence>
<dbReference type="InterPro" id="IPR003594">
    <property type="entry name" value="HATPase_dom"/>
</dbReference>
<dbReference type="InterPro" id="IPR036097">
    <property type="entry name" value="HisK_dim/P_sf"/>
</dbReference>
<dbReference type="InterPro" id="IPR029016">
    <property type="entry name" value="GAF-like_dom_sf"/>
</dbReference>
<dbReference type="RefSeq" id="WP_169211186.1">
    <property type="nucleotide sequence ID" value="NZ_JAATNW010000006.1"/>
</dbReference>
<dbReference type="InterPro" id="IPR005467">
    <property type="entry name" value="His_kinase_dom"/>
</dbReference>
<comment type="caution">
    <text evidence="8">The sequence shown here is derived from an EMBL/GenBank/DDBJ whole genome shotgun (WGS) entry which is preliminary data.</text>
</comment>
<keyword evidence="5 8" id="KW-0418">Kinase</keyword>
<keyword evidence="6" id="KW-0902">Two-component regulatory system</keyword>
<accession>A0ABX1R2D8</accession>
<evidence type="ECO:0000256" key="3">
    <source>
        <dbReference type="ARBA" id="ARBA00022553"/>
    </source>
</evidence>
<dbReference type="PRINTS" id="PR00344">
    <property type="entry name" value="BCTRLSENSOR"/>
</dbReference>
<dbReference type="EMBL" id="JAATNW010000006">
    <property type="protein sequence ID" value="NMH60619.1"/>
    <property type="molecule type" value="Genomic_DNA"/>
</dbReference>
<evidence type="ECO:0000313" key="9">
    <source>
        <dbReference type="Proteomes" id="UP000709336"/>
    </source>
</evidence>
<dbReference type="Pfam" id="PF00512">
    <property type="entry name" value="HisKA"/>
    <property type="match status" value="1"/>
</dbReference>
<evidence type="ECO:0000313" key="8">
    <source>
        <dbReference type="EMBL" id="NMH60619.1"/>
    </source>
</evidence>
<proteinExistence type="predicted"/>
<keyword evidence="3" id="KW-0597">Phosphoprotein</keyword>
<dbReference type="SUPFAM" id="SSF55781">
    <property type="entry name" value="GAF domain-like"/>
    <property type="match status" value="1"/>
</dbReference>
<dbReference type="PROSITE" id="PS50109">
    <property type="entry name" value="HIS_KIN"/>
    <property type="match status" value="1"/>
</dbReference>
<dbReference type="Pfam" id="PF01590">
    <property type="entry name" value="GAF"/>
    <property type="match status" value="1"/>
</dbReference>
<comment type="catalytic activity">
    <reaction evidence="1">
        <text>ATP + protein L-histidine = ADP + protein N-phospho-L-histidine.</text>
        <dbReference type="EC" id="2.7.13.3"/>
    </reaction>
</comment>